<dbReference type="OrthoDB" id="9801235at2"/>
<keyword evidence="3 5" id="KW-0810">Translation regulation</keyword>
<evidence type="ECO:0000256" key="5">
    <source>
        <dbReference type="HAMAP-Rule" id="MF_01185"/>
    </source>
</evidence>
<reference evidence="6 7" key="1">
    <citation type="submission" date="2017-06" db="EMBL/GenBank/DDBJ databases">
        <authorList>
            <person name="Kim H.J."/>
            <person name="Triplett B.A."/>
        </authorList>
    </citation>
    <scope>NUCLEOTIDE SEQUENCE [LARGE SCALE GENOMIC DNA]</scope>
    <source>
        <strain evidence="6 7">SCA</strain>
    </source>
</reference>
<comment type="similarity">
    <text evidence="5">Belongs to the FliW family.</text>
</comment>
<organism evidence="6 7">
    <name type="scientific">Anaerovirgula multivorans</name>
    <dbReference type="NCBI Taxonomy" id="312168"/>
    <lineage>
        <taxon>Bacteria</taxon>
        <taxon>Bacillati</taxon>
        <taxon>Bacillota</taxon>
        <taxon>Clostridia</taxon>
        <taxon>Peptostreptococcales</taxon>
        <taxon>Natronincolaceae</taxon>
        <taxon>Anaerovirgula</taxon>
    </lineage>
</organism>
<dbReference type="SUPFAM" id="SSF141457">
    <property type="entry name" value="BH3618-like"/>
    <property type="match status" value="1"/>
</dbReference>
<evidence type="ECO:0000256" key="2">
    <source>
        <dbReference type="ARBA" id="ARBA00022795"/>
    </source>
</evidence>
<dbReference type="GO" id="GO:0044780">
    <property type="term" value="P:bacterial-type flagellum assembly"/>
    <property type="evidence" value="ECO:0007669"/>
    <property type="project" value="UniProtKB-UniRule"/>
</dbReference>
<name>A0A239EX25_9FIRM</name>
<keyword evidence="1 5" id="KW-0963">Cytoplasm</keyword>
<dbReference type="InterPro" id="IPR024046">
    <property type="entry name" value="Flagellar_assmbl_FliW_dom_sf"/>
</dbReference>
<evidence type="ECO:0000256" key="4">
    <source>
        <dbReference type="ARBA" id="ARBA00023186"/>
    </source>
</evidence>
<keyword evidence="6" id="KW-0969">Cilium</keyword>
<dbReference type="HAMAP" id="MF_01185">
    <property type="entry name" value="FliW"/>
    <property type="match status" value="1"/>
</dbReference>
<dbReference type="NCBIfam" id="NF009793">
    <property type="entry name" value="PRK13285.1-1"/>
    <property type="match status" value="1"/>
</dbReference>
<dbReference type="Proteomes" id="UP000198304">
    <property type="component" value="Unassembled WGS sequence"/>
</dbReference>
<dbReference type="EMBL" id="FZOJ01000011">
    <property type="protein sequence ID" value="SNS49169.1"/>
    <property type="molecule type" value="Genomic_DNA"/>
</dbReference>
<dbReference type="GO" id="GO:0006417">
    <property type="term" value="P:regulation of translation"/>
    <property type="evidence" value="ECO:0007669"/>
    <property type="project" value="UniProtKB-KW"/>
</dbReference>
<dbReference type="NCBIfam" id="NF009798">
    <property type="entry name" value="PRK13285.2-1"/>
    <property type="match status" value="1"/>
</dbReference>
<sequence length="156" mass="18193">MLLKTRNFGEIEIEEEKILDFPDGIPAFEERTKFIILKNPDEEIPFHWLQSVEDENLTFVIVNPFIFRPDYDFEISQSVVEKLGIEAVEDVNLFAIVVVPEDISKMTANLRAPLIINSKNYKAKQIVIEDERYHTKHYILEELNTPQNEKTLEGAK</sequence>
<comment type="function">
    <text evidence="5">Acts as an anti-CsrA protein, binds CsrA and prevents it from repressing translation of its target genes, one of which is flagellin. Binds to flagellin and participates in the assembly of the flagellum.</text>
</comment>
<gene>
    <name evidence="5" type="primary">fliW</name>
    <name evidence="6" type="ORF">SAMN05446037_101175</name>
</gene>
<evidence type="ECO:0000256" key="1">
    <source>
        <dbReference type="ARBA" id="ARBA00022490"/>
    </source>
</evidence>
<evidence type="ECO:0000313" key="6">
    <source>
        <dbReference type="EMBL" id="SNS49169.1"/>
    </source>
</evidence>
<keyword evidence="7" id="KW-1185">Reference proteome</keyword>
<keyword evidence="6" id="KW-0282">Flagellum</keyword>
<evidence type="ECO:0000313" key="7">
    <source>
        <dbReference type="Proteomes" id="UP000198304"/>
    </source>
</evidence>
<dbReference type="AlphaFoldDB" id="A0A239EX25"/>
<comment type="subcellular location">
    <subcellularLocation>
        <location evidence="5">Cytoplasm</location>
    </subcellularLocation>
</comment>
<accession>A0A239EX25</accession>
<keyword evidence="6" id="KW-0966">Cell projection</keyword>
<dbReference type="RefSeq" id="WP_089283251.1">
    <property type="nucleotide sequence ID" value="NZ_FZOJ01000011.1"/>
</dbReference>
<keyword evidence="4 5" id="KW-0143">Chaperone</keyword>
<comment type="subunit">
    <text evidence="5">Interacts with translational regulator CsrA and flagellin(s).</text>
</comment>
<dbReference type="Pfam" id="PF02623">
    <property type="entry name" value="FliW"/>
    <property type="match status" value="1"/>
</dbReference>
<dbReference type="InterPro" id="IPR003775">
    <property type="entry name" value="Flagellar_assembly_factor_FliW"/>
</dbReference>
<dbReference type="PANTHER" id="PTHR39190">
    <property type="entry name" value="FLAGELLAR ASSEMBLY FACTOR FLIW"/>
    <property type="match status" value="1"/>
</dbReference>
<dbReference type="PANTHER" id="PTHR39190:SF1">
    <property type="entry name" value="FLAGELLAR ASSEMBLY FACTOR FLIW"/>
    <property type="match status" value="1"/>
</dbReference>
<keyword evidence="2 5" id="KW-1005">Bacterial flagellum biogenesis</keyword>
<protein>
    <recommendedName>
        <fullName evidence="5">Flagellar assembly factor FliW</fullName>
    </recommendedName>
</protein>
<dbReference type="GO" id="GO:0005737">
    <property type="term" value="C:cytoplasm"/>
    <property type="evidence" value="ECO:0007669"/>
    <property type="project" value="UniProtKB-SubCell"/>
</dbReference>
<dbReference type="Gene3D" id="2.30.290.10">
    <property type="entry name" value="BH3618-like"/>
    <property type="match status" value="1"/>
</dbReference>
<proteinExistence type="inferred from homology"/>
<evidence type="ECO:0000256" key="3">
    <source>
        <dbReference type="ARBA" id="ARBA00022845"/>
    </source>
</evidence>